<evidence type="ECO:0000313" key="3">
    <source>
        <dbReference type="Proteomes" id="UP000515861"/>
    </source>
</evidence>
<accession>A0A7G9L2A4</accession>
<keyword evidence="1" id="KW-0812">Transmembrane</keyword>
<dbReference type="AlphaFoldDB" id="A0A7G9L2A4"/>
<feature type="transmembrane region" description="Helical" evidence="1">
    <location>
        <begin position="12"/>
        <end position="31"/>
    </location>
</feature>
<organism evidence="2 3">
    <name type="scientific">Sphingomonas sabuli</name>
    <dbReference type="NCBI Taxonomy" id="2764186"/>
    <lineage>
        <taxon>Bacteria</taxon>
        <taxon>Pseudomonadati</taxon>
        <taxon>Pseudomonadota</taxon>
        <taxon>Alphaproteobacteria</taxon>
        <taxon>Sphingomonadales</taxon>
        <taxon>Sphingomonadaceae</taxon>
        <taxon>Sphingomonas</taxon>
    </lineage>
</organism>
<keyword evidence="1" id="KW-1133">Transmembrane helix</keyword>
<keyword evidence="3" id="KW-1185">Reference proteome</keyword>
<sequence length="108" mass="11965">MRNRGIGRGRMFVGGFLLLGTVIAWATGFLTDPHAINEADGSGYVRSAVITYVRNVALVTIFLSAVSAWLLFPARRPYAPKRDLAIIALILLLIGSSLWQLYWLRSMV</sequence>
<keyword evidence="1" id="KW-0472">Membrane</keyword>
<feature type="transmembrane region" description="Helical" evidence="1">
    <location>
        <begin position="84"/>
        <end position="103"/>
    </location>
</feature>
<proteinExistence type="predicted"/>
<name>A0A7G9L2A4_9SPHN</name>
<evidence type="ECO:0000256" key="1">
    <source>
        <dbReference type="SAM" id="Phobius"/>
    </source>
</evidence>
<reference evidence="2 3" key="1">
    <citation type="submission" date="2020-08" db="EMBL/GenBank/DDBJ databases">
        <title>Sphingomonas sp. sand1-3 16S ribosomal RNA gene Genome sequencing and assembly.</title>
        <authorList>
            <person name="Kang M."/>
        </authorList>
    </citation>
    <scope>NUCLEOTIDE SEQUENCE [LARGE SCALE GENOMIC DNA]</scope>
    <source>
        <strain evidence="3">sand1-3</strain>
    </source>
</reference>
<gene>
    <name evidence="2" type="ORF">H8M03_12325</name>
</gene>
<dbReference type="RefSeq" id="WP_187479708.1">
    <property type="nucleotide sequence ID" value="NZ_CP060697.1"/>
</dbReference>
<feature type="transmembrane region" description="Helical" evidence="1">
    <location>
        <begin position="51"/>
        <end position="72"/>
    </location>
</feature>
<dbReference type="Proteomes" id="UP000515861">
    <property type="component" value="Chromosome"/>
</dbReference>
<protein>
    <submittedName>
        <fullName evidence="2">Uncharacterized protein</fullName>
    </submittedName>
</protein>
<evidence type="ECO:0000313" key="2">
    <source>
        <dbReference type="EMBL" id="QNM82753.1"/>
    </source>
</evidence>
<dbReference type="KEGG" id="ssau:H8M03_12325"/>
<dbReference type="EMBL" id="CP060697">
    <property type="protein sequence ID" value="QNM82753.1"/>
    <property type="molecule type" value="Genomic_DNA"/>
</dbReference>